<dbReference type="AlphaFoldDB" id="A0AA41QV13"/>
<name>A0AA41QV13_9MICO</name>
<comment type="similarity">
    <text evidence="2">Belongs to the TraY family.</text>
</comment>
<accession>A0AA41QV13</accession>
<evidence type="ECO:0000256" key="4">
    <source>
        <dbReference type="ARBA" id="ARBA00022490"/>
    </source>
</evidence>
<gene>
    <name evidence="6" type="ORF">MQH31_10755</name>
</gene>
<keyword evidence="5" id="KW-0238">DNA-binding</keyword>
<evidence type="ECO:0000256" key="3">
    <source>
        <dbReference type="ARBA" id="ARBA00020541"/>
    </source>
</evidence>
<proteinExistence type="inferred from homology"/>
<evidence type="ECO:0000313" key="7">
    <source>
        <dbReference type="Proteomes" id="UP001165341"/>
    </source>
</evidence>
<dbReference type="InterPro" id="IPR013321">
    <property type="entry name" value="Arc_rbn_hlx_hlx"/>
</dbReference>
<dbReference type="GO" id="GO:0003677">
    <property type="term" value="F:DNA binding"/>
    <property type="evidence" value="ECO:0007669"/>
    <property type="project" value="UniProtKB-KW"/>
</dbReference>
<protein>
    <recommendedName>
        <fullName evidence="3">Relaxosome protein TraY</fullName>
    </recommendedName>
</protein>
<dbReference type="EMBL" id="JALGAR010000002">
    <property type="protein sequence ID" value="MCI4658285.1"/>
    <property type="molecule type" value="Genomic_DNA"/>
</dbReference>
<evidence type="ECO:0000313" key="6">
    <source>
        <dbReference type="EMBL" id="MCI4658285.1"/>
    </source>
</evidence>
<dbReference type="Pfam" id="PF05509">
    <property type="entry name" value="TraY"/>
    <property type="match status" value="1"/>
</dbReference>
<comment type="subcellular location">
    <subcellularLocation>
        <location evidence="1">Cytoplasm</location>
    </subcellularLocation>
</comment>
<dbReference type="GO" id="GO:0006355">
    <property type="term" value="P:regulation of DNA-templated transcription"/>
    <property type="evidence" value="ECO:0007669"/>
    <property type="project" value="InterPro"/>
</dbReference>
<reference evidence="6" key="1">
    <citation type="submission" date="2022-03" db="EMBL/GenBank/DDBJ databases">
        <title>Cryobacterium sp. nov. strain ZS14-85, isolated from Antarctic soil.</title>
        <authorList>
            <person name="Li J."/>
            <person name="Niu G."/>
        </authorList>
    </citation>
    <scope>NUCLEOTIDE SEQUENCE</scope>
    <source>
        <strain evidence="6">ZS14-85</strain>
    </source>
</reference>
<dbReference type="Gene3D" id="1.10.1220.10">
    <property type="entry name" value="Met repressor-like"/>
    <property type="match status" value="1"/>
</dbReference>
<dbReference type="RefSeq" id="WP_134535271.1">
    <property type="nucleotide sequence ID" value="NZ_JALGAR010000002.1"/>
</dbReference>
<evidence type="ECO:0000256" key="1">
    <source>
        <dbReference type="ARBA" id="ARBA00004496"/>
    </source>
</evidence>
<keyword evidence="7" id="KW-1185">Reference proteome</keyword>
<dbReference type="SUPFAM" id="SSF47598">
    <property type="entry name" value="Ribbon-helix-helix"/>
    <property type="match status" value="1"/>
</dbReference>
<dbReference type="CDD" id="cd22233">
    <property type="entry name" value="RHH_CopAso-like"/>
    <property type="match status" value="1"/>
</dbReference>
<organism evidence="6 7">
    <name type="scientific">Cryobacterium zhongshanensis</name>
    <dbReference type="NCBI Taxonomy" id="2928153"/>
    <lineage>
        <taxon>Bacteria</taxon>
        <taxon>Bacillati</taxon>
        <taxon>Actinomycetota</taxon>
        <taxon>Actinomycetes</taxon>
        <taxon>Micrococcales</taxon>
        <taxon>Microbacteriaceae</taxon>
        <taxon>Cryobacterium</taxon>
    </lineage>
</organism>
<evidence type="ECO:0000256" key="5">
    <source>
        <dbReference type="ARBA" id="ARBA00023125"/>
    </source>
</evidence>
<keyword evidence="4" id="KW-0963">Cytoplasm</keyword>
<dbReference type="InterPro" id="IPR008876">
    <property type="entry name" value="TraY"/>
</dbReference>
<dbReference type="InterPro" id="IPR010985">
    <property type="entry name" value="Ribbon_hlx_hlx"/>
</dbReference>
<evidence type="ECO:0000256" key="2">
    <source>
        <dbReference type="ARBA" id="ARBA00007183"/>
    </source>
</evidence>
<dbReference type="Proteomes" id="UP001165341">
    <property type="component" value="Unassembled WGS sequence"/>
</dbReference>
<comment type="caution">
    <text evidence="6">The sequence shown here is derived from an EMBL/GenBank/DDBJ whole genome shotgun (WGS) entry which is preliminary data.</text>
</comment>
<dbReference type="GO" id="GO:0005737">
    <property type="term" value="C:cytoplasm"/>
    <property type="evidence" value="ECO:0007669"/>
    <property type="project" value="UniProtKB-SubCell"/>
</dbReference>
<sequence length="73" mass="8138">MTISIRLTPEEEERLEKLSQRTGRSKSFYVRAALREHLTDLEDAFAADESLGAFEAAGSRSRPLAALKAETEL</sequence>